<evidence type="ECO:0008006" key="4">
    <source>
        <dbReference type="Google" id="ProtNLM"/>
    </source>
</evidence>
<dbReference type="OrthoDB" id="1491458at2"/>
<name>A0A1W1W572_9BACT</name>
<dbReference type="RefSeq" id="WP_084447613.1">
    <property type="nucleotide sequence ID" value="NZ_FWWW01000099.1"/>
</dbReference>
<dbReference type="Proteomes" id="UP000192266">
    <property type="component" value="Unassembled WGS sequence"/>
</dbReference>
<feature type="transmembrane region" description="Helical" evidence="1">
    <location>
        <begin position="193"/>
        <end position="216"/>
    </location>
</feature>
<keyword evidence="3" id="KW-1185">Reference proteome</keyword>
<evidence type="ECO:0000256" key="1">
    <source>
        <dbReference type="SAM" id="Phobius"/>
    </source>
</evidence>
<dbReference type="EMBL" id="FWWW01000099">
    <property type="protein sequence ID" value="SMC00244.1"/>
    <property type="molecule type" value="Genomic_DNA"/>
</dbReference>
<reference evidence="2 3" key="1">
    <citation type="submission" date="2017-04" db="EMBL/GenBank/DDBJ databases">
        <authorList>
            <person name="Afonso C.L."/>
            <person name="Miller P.J."/>
            <person name="Scott M.A."/>
            <person name="Spackman E."/>
            <person name="Goraichik I."/>
            <person name="Dimitrov K.M."/>
            <person name="Suarez D.L."/>
            <person name="Swayne D.E."/>
        </authorList>
    </citation>
    <scope>NUCLEOTIDE SEQUENCE [LARGE SCALE GENOMIC DNA]</scope>
    <source>
        <strain evidence="2 3">DSM 11622</strain>
    </source>
</reference>
<feature type="transmembrane region" description="Helical" evidence="1">
    <location>
        <begin position="360"/>
        <end position="377"/>
    </location>
</feature>
<proteinExistence type="predicted"/>
<feature type="transmembrane region" description="Helical" evidence="1">
    <location>
        <begin position="223"/>
        <end position="244"/>
    </location>
</feature>
<keyword evidence="1" id="KW-1133">Transmembrane helix</keyword>
<protein>
    <recommendedName>
        <fullName evidence="4">Glycosyltransferase RgtA/B/C/D-like domain-containing protein</fullName>
    </recommendedName>
</protein>
<organism evidence="2 3">
    <name type="scientific">Hymenobacter roseosalivarius DSM 11622</name>
    <dbReference type="NCBI Taxonomy" id="645990"/>
    <lineage>
        <taxon>Bacteria</taxon>
        <taxon>Pseudomonadati</taxon>
        <taxon>Bacteroidota</taxon>
        <taxon>Cytophagia</taxon>
        <taxon>Cytophagales</taxon>
        <taxon>Hymenobacteraceae</taxon>
        <taxon>Hymenobacter</taxon>
    </lineage>
</organism>
<feature type="transmembrane region" description="Helical" evidence="1">
    <location>
        <begin position="389"/>
        <end position="411"/>
    </location>
</feature>
<feature type="transmembrane region" description="Helical" evidence="1">
    <location>
        <begin position="308"/>
        <end position="328"/>
    </location>
</feature>
<gene>
    <name evidence="2" type="ORF">SAMN00120144_1674</name>
</gene>
<feature type="transmembrane region" description="Helical" evidence="1">
    <location>
        <begin position="107"/>
        <end position="124"/>
    </location>
</feature>
<keyword evidence="1" id="KW-0472">Membrane</keyword>
<dbReference type="STRING" id="645990.SAMN00120144_1674"/>
<accession>A0A1W1W572</accession>
<feature type="transmembrane region" description="Helical" evidence="1">
    <location>
        <begin position="335"/>
        <end position="354"/>
    </location>
</feature>
<keyword evidence="1" id="KW-0812">Transmembrane</keyword>
<dbReference type="AlphaFoldDB" id="A0A1W1W572"/>
<feature type="transmembrane region" description="Helical" evidence="1">
    <location>
        <begin position="130"/>
        <end position="149"/>
    </location>
</feature>
<sequence>MSLIRLATPSSVVRSPAPTNPTIVAYYQRFAPYLVLVIGIGFRLFHFFYNRSLFIDELYLNISLIKLNFWELATQALAYEQKAPIGYLWAVKLCVLLFGKGEKALRLFSLFCGISALFAFIPVARFYLKTWGVILAVGVLALSWATIYHSVEAKQYSVELLATVLGLLLYTRYHNATRLLPLLLWGLAGGLLLWFSFSLIFVLAGIGSAVSLKVIFERNWKRFFTYLIPFSLWLFSFSLLYMLFLSKYHQSGWLIDFFDKAYDAFMPLRLTSFAQVIWFLKKPYNILYHPLGLLLHLDENIDSSSVKFILKLGWLEGVFIVFGMIMLFRSDKLNFFILFLPILITFLASAFKFYPIFDRFILFLAPPIILFLAFGAEKVIELFSLRYKAALLVVFLLASPALANSAHHVFYPDTFVKLSNSTEREGIFYINKNFKEGDVVYVFWNMRHAYDYYKEAYGLKYTAIRGSYVKSISTSPEDYLRKLSPDFENFKGKKRLWYIYNTNNKDDIGEYVGQPAWYSKDGYTAPLSVEQELVKIGDKIFRYRLYKQHIILYDLKK</sequence>
<feature type="transmembrane region" description="Helical" evidence="1">
    <location>
        <begin position="30"/>
        <end position="49"/>
    </location>
</feature>
<feature type="transmembrane region" description="Helical" evidence="1">
    <location>
        <begin position="156"/>
        <end position="173"/>
    </location>
</feature>
<evidence type="ECO:0000313" key="2">
    <source>
        <dbReference type="EMBL" id="SMC00244.1"/>
    </source>
</evidence>
<evidence type="ECO:0000313" key="3">
    <source>
        <dbReference type="Proteomes" id="UP000192266"/>
    </source>
</evidence>